<evidence type="ECO:0000259" key="9">
    <source>
        <dbReference type="PROSITE" id="PS50110"/>
    </source>
</evidence>
<dbReference type="Gene3D" id="1.10.8.60">
    <property type="match status" value="1"/>
</dbReference>
<keyword evidence="4" id="KW-0805">Transcription regulation</keyword>
<dbReference type="SMART" id="SM00448">
    <property type="entry name" value="REC"/>
    <property type="match status" value="1"/>
</dbReference>
<evidence type="ECO:0000256" key="5">
    <source>
        <dbReference type="ARBA" id="ARBA00023125"/>
    </source>
</evidence>
<dbReference type="PROSITE" id="PS50110">
    <property type="entry name" value="RESPONSE_REGULATORY"/>
    <property type="match status" value="1"/>
</dbReference>
<dbReference type="GO" id="GO:0005524">
    <property type="term" value="F:ATP binding"/>
    <property type="evidence" value="ECO:0007669"/>
    <property type="project" value="UniProtKB-KW"/>
</dbReference>
<evidence type="ECO:0000256" key="4">
    <source>
        <dbReference type="ARBA" id="ARBA00023015"/>
    </source>
</evidence>
<evidence type="ECO:0000256" key="7">
    <source>
        <dbReference type="PROSITE-ProRule" id="PRU00169"/>
    </source>
</evidence>
<dbReference type="InterPro" id="IPR027417">
    <property type="entry name" value="P-loop_NTPase"/>
</dbReference>
<dbReference type="PRINTS" id="PR01590">
    <property type="entry name" value="HTHFIS"/>
</dbReference>
<dbReference type="Pfam" id="PF00158">
    <property type="entry name" value="Sigma54_activat"/>
    <property type="match status" value="1"/>
</dbReference>
<evidence type="ECO:0000256" key="2">
    <source>
        <dbReference type="ARBA" id="ARBA00022741"/>
    </source>
</evidence>
<keyword evidence="3" id="KW-0067">ATP-binding</keyword>
<dbReference type="FunFam" id="3.40.50.300:FF:000006">
    <property type="entry name" value="DNA-binding transcriptional regulator NtrC"/>
    <property type="match status" value="1"/>
</dbReference>
<dbReference type="SMART" id="SM00382">
    <property type="entry name" value="AAA"/>
    <property type="match status" value="1"/>
</dbReference>
<dbReference type="Pfam" id="PF00072">
    <property type="entry name" value="Response_reg"/>
    <property type="match status" value="1"/>
</dbReference>
<dbReference type="CDD" id="cd00009">
    <property type="entry name" value="AAA"/>
    <property type="match status" value="1"/>
</dbReference>
<dbReference type="InterPro" id="IPR003593">
    <property type="entry name" value="AAA+_ATPase"/>
</dbReference>
<dbReference type="InterPro" id="IPR011006">
    <property type="entry name" value="CheY-like_superfamily"/>
</dbReference>
<dbReference type="InterPro" id="IPR002078">
    <property type="entry name" value="Sigma_54_int"/>
</dbReference>
<dbReference type="AlphaFoldDB" id="A0A0H4TQA7"/>
<keyword evidence="6" id="KW-0804">Transcription</keyword>
<dbReference type="SUPFAM" id="SSF52172">
    <property type="entry name" value="CheY-like"/>
    <property type="match status" value="1"/>
</dbReference>
<dbReference type="GO" id="GO:0006355">
    <property type="term" value="P:regulation of DNA-templated transcription"/>
    <property type="evidence" value="ECO:0007669"/>
    <property type="project" value="InterPro"/>
</dbReference>
<dbReference type="PROSITE" id="PS00688">
    <property type="entry name" value="SIGMA54_INTERACT_3"/>
    <property type="match status" value="1"/>
</dbReference>
<dbReference type="SUPFAM" id="SSF52540">
    <property type="entry name" value="P-loop containing nucleoside triphosphate hydrolases"/>
    <property type="match status" value="1"/>
</dbReference>
<dbReference type="InterPro" id="IPR009057">
    <property type="entry name" value="Homeodomain-like_sf"/>
</dbReference>
<dbReference type="GO" id="GO:0043565">
    <property type="term" value="F:sequence-specific DNA binding"/>
    <property type="evidence" value="ECO:0007669"/>
    <property type="project" value="InterPro"/>
</dbReference>
<dbReference type="PANTHER" id="PTHR32071:SF17">
    <property type="entry name" value="TRANSCRIPTIONAL REGULATOR (NTRC FAMILY)"/>
    <property type="match status" value="1"/>
</dbReference>
<evidence type="ECO:0000256" key="3">
    <source>
        <dbReference type="ARBA" id="ARBA00022840"/>
    </source>
</evidence>
<dbReference type="Pfam" id="PF25601">
    <property type="entry name" value="AAA_lid_14"/>
    <property type="match status" value="1"/>
</dbReference>
<dbReference type="InterPro" id="IPR025943">
    <property type="entry name" value="Sigma_54_int_dom_ATP-bd_2"/>
</dbReference>
<protein>
    <submittedName>
        <fullName evidence="10">Two component sigma-54 specific Fis family transcriptional regulator</fullName>
    </submittedName>
</protein>
<evidence type="ECO:0000259" key="8">
    <source>
        <dbReference type="PROSITE" id="PS50045"/>
    </source>
</evidence>
<evidence type="ECO:0000256" key="6">
    <source>
        <dbReference type="ARBA" id="ARBA00023163"/>
    </source>
</evidence>
<dbReference type="InterPro" id="IPR025944">
    <property type="entry name" value="Sigma_54_int_dom_CS"/>
</dbReference>
<name>A0A0H4TQA7_9DELT</name>
<dbReference type="SUPFAM" id="SSF46689">
    <property type="entry name" value="Homeodomain-like"/>
    <property type="match status" value="1"/>
</dbReference>
<evidence type="ECO:0000313" key="10">
    <source>
        <dbReference type="EMBL" id="AKQ02959.1"/>
    </source>
</evidence>
<dbReference type="EMBL" id="KT007006">
    <property type="protein sequence ID" value="AKQ02959.1"/>
    <property type="molecule type" value="Genomic_DNA"/>
</dbReference>
<dbReference type="PROSITE" id="PS50045">
    <property type="entry name" value="SIGMA54_INTERACT_4"/>
    <property type="match status" value="1"/>
</dbReference>
<dbReference type="FunFam" id="3.40.50.2300:FF:000018">
    <property type="entry name" value="DNA-binding transcriptional regulator NtrC"/>
    <property type="match status" value="1"/>
</dbReference>
<dbReference type="InterPro" id="IPR001789">
    <property type="entry name" value="Sig_transdc_resp-reg_receiver"/>
</dbReference>
<reference evidence="10" key="1">
    <citation type="journal article" date="2015" name="ISME J.">
        <title>Aquifer environment selects for microbial species cohorts in sediment and groundwater.</title>
        <authorList>
            <person name="Hug L.A."/>
            <person name="Thomas B.C."/>
            <person name="Brown C.T."/>
            <person name="Frischkorn K.R."/>
            <person name="Williams K.H."/>
            <person name="Tringe S.G."/>
            <person name="Banfield J.F."/>
        </authorList>
    </citation>
    <scope>NUCLEOTIDE SEQUENCE</scope>
</reference>
<proteinExistence type="predicted"/>
<dbReference type="InterPro" id="IPR058031">
    <property type="entry name" value="AAA_lid_NorR"/>
</dbReference>
<dbReference type="Gene3D" id="3.40.50.2300">
    <property type="match status" value="1"/>
</dbReference>
<feature type="domain" description="Sigma-54 factor interaction" evidence="8">
    <location>
        <begin position="139"/>
        <end position="368"/>
    </location>
</feature>
<dbReference type="Pfam" id="PF02954">
    <property type="entry name" value="HTH_8"/>
    <property type="match status" value="1"/>
</dbReference>
<dbReference type="CDD" id="cd17550">
    <property type="entry name" value="REC_NtrX-like"/>
    <property type="match status" value="1"/>
</dbReference>
<feature type="modified residue" description="4-aspartylphosphate" evidence="7">
    <location>
        <position position="52"/>
    </location>
</feature>
<dbReference type="GO" id="GO:0000160">
    <property type="term" value="P:phosphorelay signal transduction system"/>
    <property type="evidence" value="ECO:0007669"/>
    <property type="project" value="InterPro"/>
</dbReference>
<accession>A0A0H4TQA7</accession>
<keyword evidence="2" id="KW-0547">Nucleotide-binding</keyword>
<organism evidence="10">
    <name type="scientific">uncultured delta proteobacterium Rifle_16ft_4_minimus_37851</name>
    <dbReference type="NCBI Taxonomy" id="1665181"/>
    <lineage>
        <taxon>Bacteria</taxon>
        <taxon>Deltaproteobacteria</taxon>
        <taxon>environmental samples</taxon>
    </lineage>
</organism>
<sequence length="448" mass="49659">MKTVLIVDDERNIRDSLGAVLRDEGFDVVFSESAEDAISEISKDEIDAVLLDVWLPGMDGLAALREIKKISPSLPVIMITGHGTVETAVKATKLGAYDFLEKPLSIEKVLLSVDHALEQARLAEENRELKEAGAKKYLILGNSGVMEELKNDIRKVASSNAGVLITGENGTGKELVARNIHLFSFRSDMPFIAVNCAAIPEELIESELFGHERGAFTGAVSAKKGRFDMADKGTLFLDEIGDMSLKTQAKILRILEEKSFERVGGTRRQSVDVRVVAATNKNLEEEIKKGNFREDLYYRLNVIPFRVPALRERKGDIPVFVGHFLNEFSLETGRGAHTIGDEALALFMSYDWPGNVRELRNLIERLVIMTPSGEINANDVPSYIRGAQGANAPATFGETLKQARKGFEREFIIRKLGEFDGNIAKTADAIGIERSHLYRKMKSYGIEQ</sequence>
<dbReference type="InterPro" id="IPR002197">
    <property type="entry name" value="HTH_Fis"/>
</dbReference>
<dbReference type="Gene3D" id="3.40.50.300">
    <property type="entry name" value="P-loop containing nucleotide triphosphate hydrolases"/>
    <property type="match status" value="1"/>
</dbReference>
<keyword evidence="1 7" id="KW-0597">Phosphoprotein</keyword>
<feature type="domain" description="Response regulatory" evidence="9">
    <location>
        <begin position="3"/>
        <end position="117"/>
    </location>
</feature>
<dbReference type="PANTHER" id="PTHR32071">
    <property type="entry name" value="TRANSCRIPTIONAL REGULATORY PROTEIN"/>
    <property type="match status" value="1"/>
</dbReference>
<dbReference type="PROSITE" id="PS00676">
    <property type="entry name" value="SIGMA54_INTERACT_2"/>
    <property type="match status" value="1"/>
</dbReference>
<keyword evidence="5" id="KW-0238">DNA-binding</keyword>
<dbReference type="Gene3D" id="1.10.10.60">
    <property type="entry name" value="Homeodomain-like"/>
    <property type="match status" value="1"/>
</dbReference>
<evidence type="ECO:0000256" key="1">
    <source>
        <dbReference type="ARBA" id="ARBA00022553"/>
    </source>
</evidence>